<dbReference type="AlphaFoldDB" id="A0AA40ACN0"/>
<keyword evidence="2" id="KW-1185">Reference proteome</keyword>
<dbReference type="GeneID" id="85317896"/>
<evidence type="ECO:0000313" key="1">
    <source>
        <dbReference type="EMBL" id="KAK0713429.1"/>
    </source>
</evidence>
<comment type="caution">
    <text evidence="1">The sequence shown here is derived from an EMBL/GenBank/DDBJ whole genome shotgun (WGS) entry which is preliminary data.</text>
</comment>
<protein>
    <submittedName>
        <fullName evidence="1">Uncharacterized protein</fullName>
    </submittedName>
</protein>
<name>A0AA40ACN0_9PEZI</name>
<proteinExistence type="predicted"/>
<organism evidence="1 2">
    <name type="scientific">Lasiosphaeria miniovina</name>
    <dbReference type="NCBI Taxonomy" id="1954250"/>
    <lineage>
        <taxon>Eukaryota</taxon>
        <taxon>Fungi</taxon>
        <taxon>Dikarya</taxon>
        <taxon>Ascomycota</taxon>
        <taxon>Pezizomycotina</taxon>
        <taxon>Sordariomycetes</taxon>
        <taxon>Sordariomycetidae</taxon>
        <taxon>Sordariales</taxon>
        <taxon>Lasiosphaeriaceae</taxon>
        <taxon>Lasiosphaeria</taxon>
    </lineage>
</organism>
<gene>
    <name evidence="1" type="ORF">B0T26DRAFT_364509</name>
</gene>
<evidence type="ECO:0000313" key="2">
    <source>
        <dbReference type="Proteomes" id="UP001172101"/>
    </source>
</evidence>
<dbReference type="Proteomes" id="UP001172101">
    <property type="component" value="Unassembled WGS sequence"/>
</dbReference>
<dbReference type="EMBL" id="JAUIRO010000005">
    <property type="protein sequence ID" value="KAK0713429.1"/>
    <property type="molecule type" value="Genomic_DNA"/>
</dbReference>
<sequence length="282" mass="31095">MQCSSRSSTISSCTQYLLSQLVTCKRRHPSYLRNAYLMTIVCSRHISSRELCQALATGSIAAPIQLKMQASPRHSSFFFYASAACNADQPPAQACEGASFTFLRGIQTLVANSSSVAHSGLFKTLVAPPLLLPTLFPQAVTVVGPGATLMGLLDGLAASSPFQEKRELYVERIESLTSYLSAATRQDIGAEVAEELLLACFTWQAFCLAAFVAATNKQDPIALAFLAHYYAAVELIIRVVKNKFWWWQNRPRHMVKLIGQSIDLAWVAWVAWPMEVIQMLGR</sequence>
<dbReference type="RefSeq" id="XP_060294752.1">
    <property type="nucleotide sequence ID" value="XM_060434626.1"/>
</dbReference>
<dbReference type="PANTHER" id="PTHR47784:SF5">
    <property type="entry name" value="STEROL UPTAKE CONTROL PROTEIN 2"/>
    <property type="match status" value="1"/>
</dbReference>
<reference evidence="1" key="1">
    <citation type="submission" date="2023-06" db="EMBL/GenBank/DDBJ databases">
        <title>Genome-scale phylogeny and comparative genomics of the fungal order Sordariales.</title>
        <authorList>
            <consortium name="Lawrence Berkeley National Laboratory"/>
            <person name="Hensen N."/>
            <person name="Bonometti L."/>
            <person name="Westerberg I."/>
            <person name="Brannstrom I.O."/>
            <person name="Guillou S."/>
            <person name="Cros-Aarteil S."/>
            <person name="Calhoun S."/>
            <person name="Haridas S."/>
            <person name="Kuo A."/>
            <person name="Mondo S."/>
            <person name="Pangilinan J."/>
            <person name="Riley R."/>
            <person name="LaButti K."/>
            <person name="Andreopoulos B."/>
            <person name="Lipzen A."/>
            <person name="Chen C."/>
            <person name="Yanf M."/>
            <person name="Daum C."/>
            <person name="Ng V."/>
            <person name="Clum A."/>
            <person name="Steindorff A."/>
            <person name="Ohm R."/>
            <person name="Martin F."/>
            <person name="Silar P."/>
            <person name="Natvig D."/>
            <person name="Lalanne C."/>
            <person name="Gautier V."/>
            <person name="Ament-velasquez S.L."/>
            <person name="Kruys A."/>
            <person name="Hutchinson M.I."/>
            <person name="Powell A.J."/>
            <person name="Barry K."/>
            <person name="Miller A.N."/>
            <person name="Grigoriev I.V."/>
            <person name="Debuchy R."/>
            <person name="Gladieux P."/>
            <person name="Thoren M.H."/>
            <person name="Johannesson H."/>
        </authorList>
    </citation>
    <scope>NUCLEOTIDE SEQUENCE</scope>
    <source>
        <strain evidence="1">SMH2392-1A</strain>
    </source>
</reference>
<dbReference type="PANTHER" id="PTHR47784">
    <property type="entry name" value="STEROL UPTAKE CONTROL PROTEIN 2"/>
    <property type="match status" value="1"/>
</dbReference>
<dbReference type="InterPro" id="IPR053157">
    <property type="entry name" value="Sterol_Uptake_Regulator"/>
</dbReference>
<dbReference type="GO" id="GO:0001228">
    <property type="term" value="F:DNA-binding transcription activator activity, RNA polymerase II-specific"/>
    <property type="evidence" value="ECO:0007669"/>
    <property type="project" value="TreeGrafter"/>
</dbReference>
<accession>A0AA40ACN0</accession>